<organism evidence="2 3">
    <name type="scientific">Branchiostoma floridae</name>
    <name type="common">Florida lancelet</name>
    <name type="synonym">Amphioxus</name>
    <dbReference type="NCBI Taxonomy" id="7739"/>
    <lineage>
        <taxon>Eukaryota</taxon>
        <taxon>Metazoa</taxon>
        <taxon>Chordata</taxon>
        <taxon>Cephalochordata</taxon>
        <taxon>Leptocardii</taxon>
        <taxon>Amphioxiformes</taxon>
        <taxon>Branchiostomatidae</taxon>
        <taxon>Branchiostoma</taxon>
    </lineage>
</organism>
<dbReference type="KEGG" id="bfo:118421547"/>
<name>A0A9J7LKV4_BRAFL</name>
<evidence type="ECO:0000256" key="1">
    <source>
        <dbReference type="SAM" id="MobiDB-lite"/>
    </source>
</evidence>
<evidence type="ECO:0000313" key="2">
    <source>
        <dbReference type="Proteomes" id="UP000001554"/>
    </source>
</evidence>
<dbReference type="OrthoDB" id="206796at2759"/>
<feature type="region of interest" description="Disordered" evidence="1">
    <location>
        <begin position="282"/>
        <end position="325"/>
    </location>
</feature>
<dbReference type="InterPro" id="IPR018616">
    <property type="entry name" value="GUCD1"/>
</dbReference>
<dbReference type="AlphaFoldDB" id="A0A9J7LKV4"/>
<dbReference type="PANTHER" id="PTHR31400">
    <property type="entry name" value="GUANYLYL CYCLASE DOMAIN CONTAINING PROTEIN 1 GUCD1"/>
    <property type="match status" value="1"/>
</dbReference>
<reference evidence="2" key="1">
    <citation type="journal article" date="2020" name="Nat. Ecol. Evol.">
        <title>Deeply conserved synteny resolves early events in vertebrate evolution.</title>
        <authorList>
            <person name="Simakov O."/>
            <person name="Marletaz F."/>
            <person name="Yue J.X."/>
            <person name="O'Connell B."/>
            <person name="Jenkins J."/>
            <person name="Brandt A."/>
            <person name="Calef R."/>
            <person name="Tung C.H."/>
            <person name="Huang T.K."/>
            <person name="Schmutz J."/>
            <person name="Satoh N."/>
            <person name="Yu J.K."/>
            <person name="Putnam N.H."/>
            <person name="Green R.E."/>
            <person name="Rokhsar D.S."/>
        </authorList>
    </citation>
    <scope>NUCLEOTIDE SEQUENCE [LARGE SCALE GENOMIC DNA]</scope>
    <source>
        <strain evidence="2">S238N-H82</strain>
    </source>
</reference>
<sequence>MDELNTNNGVKEPTEKSEDENCHTNKEPPSSAPPPTNGSPSSNNIPHQEGSQHAARTQQEYALVNVPHIQQRWEWDCGLACTQMVLRHVLTSPPSVDSFRALYEKMDFGCSVWTVDLARIMAHFNVPHLLCTLTLGVDNGYQQESYYLDHFDKDKQRVNHLFTNAASLGIRTEEKAVTVQHIRHHLSEGNVAIVLVDSSKLHCVWCNENKACSCWPCHMLWSCLSEGLDEEEVSVASDSEVNEKEKRSGKNIPGSQDRKEDANVLEEERLPDVYQDADAQISAGDSADQNNIKSEHSQTSEETSPKQGSPEKDKNTAKTPDKSDKSGYQGHFIVVCGYSEEGILYRNPGLATDLCCCTQQSFEDARKSYGTDEDILFVYQHKDSDSSM</sequence>
<dbReference type="RefSeq" id="XP_035684776.1">
    <property type="nucleotide sequence ID" value="XM_035828883.1"/>
</dbReference>
<feature type="region of interest" description="Disordered" evidence="1">
    <location>
        <begin position="1"/>
        <end position="55"/>
    </location>
</feature>
<accession>A0A9J7LKV4</accession>
<dbReference type="GeneID" id="118421547"/>
<reference evidence="3" key="2">
    <citation type="submission" date="2025-08" db="UniProtKB">
        <authorList>
            <consortium name="RefSeq"/>
        </authorList>
    </citation>
    <scope>IDENTIFICATION</scope>
    <source>
        <strain evidence="3">S238N-H82</strain>
        <tissue evidence="3">Testes</tissue>
    </source>
</reference>
<dbReference type="Pfam" id="PF09778">
    <property type="entry name" value="Guanylate_cyc_2"/>
    <property type="match status" value="2"/>
</dbReference>
<feature type="compositionally biased region" description="Basic and acidic residues" evidence="1">
    <location>
        <begin position="309"/>
        <end position="325"/>
    </location>
</feature>
<dbReference type="PANTHER" id="PTHR31400:SF1">
    <property type="entry name" value="PROTEIN GUCD1"/>
    <property type="match status" value="1"/>
</dbReference>
<keyword evidence="2" id="KW-1185">Reference proteome</keyword>
<protein>
    <submittedName>
        <fullName evidence="3">Protein GUCD1-like</fullName>
    </submittedName>
</protein>
<dbReference type="Proteomes" id="UP000001554">
    <property type="component" value="Chromosome 8"/>
</dbReference>
<feature type="region of interest" description="Disordered" evidence="1">
    <location>
        <begin position="234"/>
        <end position="263"/>
    </location>
</feature>
<proteinExistence type="predicted"/>
<gene>
    <name evidence="3" type="primary">LOC118421547</name>
</gene>
<feature type="compositionally biased region" description="Basic and acidic residues" evidence="1">
    <location>
        <begin position="12"/>
        <end position="26"/>
    </location>
</feature>
<evidence type="ECO:0000313" key="3">
    <source>
        <dbReference type="RefSeq" id="XP_035684776.1"/>
    </source>
</evidence>